<dbReference type="GO" id="GO:0009295">
    <property type="term" value="C:nucleoid"/>
    <property type="evidence" value="ECO:0007669"/>
    <property type="project" value="TreeGrafter"/>
</dbReference>
<evidence type="ECO:0000313" key="5">
    <source>
        <dbReference type="EMBL" id="OGG40683.1"/>
    </source>
</evidence>
<dbReference type="GO" id="GO:0006260">
    <property type="term" value="P:DNA replication"/>
    <property type="evidence" value="ECO:0007669"/>
    <property type="project" value="InterPro"/>
</dbReference>
<dbReference type="STRING" id="1798471.A3A21_00355"/>
<protein>
    <recommendedName>
        <fullName evidence="2 3">Single-stranded DNA-binding protein</fullName>
        <shortName evidence="2">SSB</shortName>
    </recommendedName>
</protein>
<comment type="caution">
    <text evidence="5">The sequence shown here is derived from an EMBL/GenBank/DDBJ whole genome shotgun (WGS) entry which is preliminary data.</text>
</comment>
<dbReference type="HAMAP" id="MF_00984">
    <property type="entry name" value="SSB"/>
    <property type="match status" value="1"/>
</dbReference>
<dbReference type="CDD" id="cd04496">
    <property type="entry name" value="SSB_OBF"/>
    <property type="match status" value="1"/>
</dbReference>
<accession>A0A1F6BV36</accession>
<dbReference type="PANTHER" id="PTHR10302:SF27">
    <property type="entry name" value="SINGLE-STRANDED DNA-BINDING PROTEIN"/>
    <property type="match status" value="1"/>
</dbReference>
<sequence>MLIGHLTADPELRTTPSGQAVATVGVATNRTWKDKSGIQQQDVQFHNVVLWGRQAEIVGQFLKKGSLVYIEGRLQNRTWKDNQGQNRRTTEIVCETVQFGPRLGGGGDFSAPLAKNPGSFDPASKARGGMKEERVSEEQEEIMPQINLDEDDIRPEDIPF</sequence>
<dbReference type="SUPFAM" id="SSF50249">
    <property type="entry name" value="Nucleic acid-binding proteins"/>
    <property type="match status" value="1"/>
</dbReference>
<comment type="caution">
    <text evidence="2">Lacks conserved residue(s) required for the propagation of feature annotation.</text>
</comment>
<proteinExistence type="inferred from homology"/>
<dbReference type="GO" id="GO:0003697">
    <property type="term" value="F:single-stranded DNA binding"/>
    <property type="evidence" value="ECO:0007669"/>
    <property type="project" value="UniProtKB-UniRule"/>
</dbReference>
<keyword evidence="1 2" id="KW-0238">DNA-binding</keyword>
<evidence type="ECO:0000313" key="6">
    <source>
        <dbReference type="Proteomes" id="UP000176996"/>
    </source>
</evidence>
<comment type="subunit">
    <text evidence="2">Homotetramer.</text>
</comment>
<evidence type="ECO:0000256" key="4">
    <source>
        <dbReference type="SAM" id="MobiDB-lite"/>
    </source>
</evidence>
<feature type="region of interest" description="Disordered" evidence="4">
    <location>
        <begin position="105"/>
        <end position="160"/>
    </location>
</feature>
<dbReference type="Pfam" id="PF00436">
    <property type="entry name" value="SSB"/>
    <property type="match status" value="1"/>
</dbReference>
<dbReference type="Proteomes" id="UP000176996">
    <property type="component" value="Unassembled WGS sequence"/>
</dbReference>
<evidence type="ECO:0000256" key="1">
    <source>
        <dbReference type="ARBA" id="ARBA00023125"/>
    </source>
</evidence>
<dbReference type="PANTHER" id="PTHR10302">
    <property type="entry name" value="SINGLE-STRANDED DNA-BINDING PROTEIN"/>
    <property type="match status" value="1"/>
</dbReference>
<name>A0A1F6BV36_9BACT</name>
<dbReference type="Gene3D" id="2.40.50.140">
    <property type="entry name" value="Nucleic acid-binding proteins"/>
    <property type="match status" value="1"/>
</dbReference>
<dbReference type="InterPro" id="IPR012340">
    <property type="entry name" value="NA-bd_OB-fold"/>
</dbReference>
<dbReference type="InterPro" id="IPR011344">
    <property type="entry name" value="ssDNA-bd"/>
</dbReference>
<dbReference type="NCBIfam" id="TIGR00621">
    <property type="entry name" value="ssb"/>
    <property type="match status" value="1"/>
</dbReference>
<evidence type="ECO:0000256" key="3">
    <source>
        <dbReference type="RuleBase" id="RU000524"/>
    </source>
</evidence>
<reference evidence="5 6" key="1">
    <citation type="journal article" date="2016" name="Nat. Commun.">
        <title>Thousands of microbial genomes shed light on interconnected biogeochemical processes in an aquifer system.</title>
        <authorList>
            <person name="Anantharaman K."/>
            <person name="Brown C.T."/>
            <person name="Hug L.A."/>
            <person name="Sharon I."/>
            <person name="Castelle C.J."/>
            <person name="Probst A.J."/>
            <person name="Thomas B.C."/>
            <person name="Singh A."/>
            <person name="Wilkins M.J."/>
            <person name="Karaoz U."/>
            <person name="Brodie E.L."/>
            <person name="Williams K.H."/>
            <person name="Hubbard S.S."/>
            <person name="Banfield J.F."/>
        </authorList>
    </citation>
    <scope>NUCLEOTIDE SEQUENCE [LARGE SCALE GENOMIC DNA]</scope>
</reference>
<organism evidence="5 6">
    <name type="scientific">Candidatus Jorgensenbacteria bacterium RIFCSPLOWO2_01_FULL_45_25b</name>
    <dbReference type="NCBI Taxonomy" id="1798471"/>
    <lineage>
        <taxon>Bacteria</taxon>
        <taxon>Candidatus Joergenseniibacteriota</taxon>
    </lineage>
</organism>
<evidence type="ECO:0000256" key="2">
    <source>
        <dbReference type="HAMAP-Rule" id="MF_00984"/>
    </source>
</evidence>
<gene>
    <name evidence="5" type="ORF">A3A21_00355</name>
</gene>
<dbReference type="EMBL" id="MFKK01000021">
    <property type="protein sequence ID" value="OGG40683.1"/>
    <property type="molecule type" value="Genomic_DNA"/>
</dbReference>
<dbReference type="AlphaFoldDB" id="A0A1F6BV36"/>
<dbReference type="PROSITE" id="PS50935">
    <property type="entry name" value="SSB"/>
    <property type="match status" value="1"/>
</dbReference>
<dbReference type="InterPro" id="IPR000424">
    <property type="entry name" value="Primosome_PriB/ssb"/>
</dbReference>